<dbReference type="SMART" id="SM00262">
    <property type="entry name" value="GEL"/>
    <property type="match status" value="2"/>
</dbReference>
<reference evidence="3 4" key="1">
    <citation type="submission" date="2024-04" db="EMBL/GenBank/DDBJ databases">
        <title>Tritrichomonas musculus Genome.</title>
        <authorList>
            <person name="Alves-Ferreira E."/>
            <person name="Grigg M."/>
            <person name="Lorenzi H."/>
            <person name="Galac M."/>
        </authorList>
    </citation>
    <scope>NUCLEOTIDE SEQUENCE [LARGE SCALE GENOMIC DNA]</scope>
    <source>
        <strain evidence="3 4">EAF2021</strain>
    </source>
</reference>
<dbReference type="Pfam" id="PF00626">
    <property type="entry name" value="Gelsolin"/>
    <property type="match status" value="2"/>
</dbReference>
<feature type="domain" description="Gelsolin-like" evidence="2">
    <location>
        <begin position="150"/>
        <end position="219"/>
    </location>
</feature>
<dbReference type="PANTHER" id="PTHR11977:SF51">
    <property type="entry name" value="PROTEIN FLIGHTLESS-1 HOMOLOG"/>
    <property type="match status" value="1"/>
</dbReference>
<dbReference type="PRINTS" id="PR00597">
    <property type="entry name" value="GELSOLIN"/>
</dbReference>
<name>A0ABR2J2M8_9EUKA</name>
<comment type="caution">
    <text evidence="3">The sequence shown here is derived from an EMBL/GenBank/DDBJ whole genome shotgun (WGS) entry which is preliminary data.</text>
</comment>
<proteinExistence type="predicted"/>
<feature type="domain" description="Gelsolin-like" evidence="2">
    <location>
        <begin position="35"/>
        <end position="107"/>
    </location>
</feature>
<dbReference type="InterPro" id="IPR007122">
    <property type="entry name" value="Villin/Gelsolin"/>
</dbReference>
<organism evidence="3 4">
    <name type="scientific">Tritrichomonas musculus</name>
    <dbReference type="NCBI Taxonomy" id="1915356"/>
    <lineage>
        <taxon>Eukaryota</taxon>
        <taxon>Metamonada</taxon>
        <taxon>Parabasalia</taxon>
        <taxon>Tritrichomonadida</taxon>
        <taxon>Tritrichomonadidae</taxon>
        <taxon>Tritrichomonas</taxon>
    </lineage>
</organism>
<dbReference type="InterPro" id="IPR007123">
    <property type="entry name" value="Gelsolin-like_dom"/>
</dbReference>
<evidence type="ECO:0000313" key="3">
    <source>
        <dbReference type="EMBL" id="KAK8871829.1"/>
    </source>
</evidence>
<evidence type="ECO:0000313" key="4">
    <source>
        <dbReference type="Proteomes" id="UP001470230"/>
    </source>
</evidence>
<sequence length="337" mass="37415">MSLAIDQAFLDLPETETFNVFRIEKFNIVPWKEIGVFYSGDAYIVLNAVKVPNTDRIERDIYFWLGAESTQDEQGTAAIKTVELDDRYQGEPTQHREVQGHESNEFLDLFDKYGGIRYLDGGIESGFRKPTGTEPHTMLFHIKGKKRPVLQQVKASGESLNQGDAFILVTAKVLYLWIGASANYMEKNKAATCFSGFRSIFPKHDYVRLDDGETSPEFWEALGGEVPIKSAATGGADAEFEASNVRKIYQVEGGKFNLIAEGSNATRDKLEAGKVYVISRGETAVVYFGEGIGHEQIKHGIQKGVDFLKEHSLPNYTSISVARHGKPSGALALIFTN</sequence>
<keyword evidence="4" id="KW-1185">Reference proteome</keyword>
<accession>A0ABR2J2M8</accession>
<keyword evidence="1" id="KW-0677">Repeat</keyword>
<dbReference type="Proteomes" id="UP001470230">
    <property type="component" value="Unassembled WGS sequence"/>
</dbReference>
<dbReference type="SUPFAM" id="SSF55753">
    <property type="entry name" value="Actin depolymerizing proteins"/>
    <property type="match status" value="2"/>
</dbReference>
<dbReference type="Gene3D" id="3.40.20.10">
    <property type="entry name" value="Severin"/>
    <property type="match status" value="2"/>
</dbReference>
<dbReference type="EMBL" id="JAPFFF010000013">
    <property type="protein sequence ID" value="KAK8871829.1"/>
    <property type="molecule type" value="Genomic_DNA"/>
</dbReference>
<evidence type="ECO:0000256" key="1">
    <source>
        <dbReference type="ARBA" id="ARBA00022737"/>
    </source>
</evidence>
<evidence type="ECO:0000259" key="2">
    <source>
        <dbReference type="Pfam" id="PF00626"/>
    </source>
</evidence>
<dbReference type="PANTHER" id="PTHR11977">
    <property type="entry name" value="VILLIN"/>
    <property type="match status" value="1"/>
</dbReference>
<protein>
    <recommendedName>
        <fullName evidence="2">Gelsolin-like domain-containing protein</fullName>
    </recommendedName>
</protein>
<gene>
    <name evidence="3" type="ORF">M9Y10_007572</name>
</gene>
<dbReference type="InterPro" id="IPR029006">
    <property type="entry name" value="ADF-H/Gelsolin-like_dom_sf"/>
</dbReference>